<evidence type="ECO:0000256" key="6">
    <source>
        <dbReference type="ARBA" id="ARBA00023237"/>
    </source>
</evidence>
<dbReference type="FunFam" id="2.170.130.10:FF:000003">
    <property type="entry name" value="SusC/RagA family TonB-linked outer membrane protein"/>
    <property type="match status" value="1"/>
</dbReference>
<evidence type="ECO:0000256" key="5">
    <source>
        <dbReference type="ARBA" id="ARBA00023136"/>
    </source>
</evidence>
<keyword evidence="3 7" id="KW-1134">Transmembrane beta strand</keyword>
<dbReference type="InterPro" id="IPR008969">
    <property type="entry name" value="CarboxyPept-like_regulatory"/>
</dbReference>
<feature type="domain" description="TonB-dependent receptor plug" evidence="8">
    <location>
        <begin position="229"/>
        <end position="333"/>
    </location>
</feature>
<dbReference type="SUPFAM" id="SSF49464">
    <property type="entry name" value="Carboxypeptidase regulatory domain-like"/>
    <property type="match status" value="1"/>
</dbReference>
<dbReference type="Gene3D" id="2.60.40.1120">
    <property type="entry name" value="Carboxypeptidase-like, regulatory domain"/>
    <property type="match status" value="1"/>
</dbReference>
<dbReference type="InterPro" id="IPR036942">
    <property type="entry name" value="Beta-barrel_TonB_sf"/>
</dbReference>
<comment type="subcellular location">
    <subcellularLocation>
        <location evidence="1 7">Cell outer membrane</location>
        <topology evidence="1 7">Multi-pass membrane protein</topology>
    </subcellularLocation>
</comment>
<dbReference type="InterPro" id="IPR039426">
    <property type="entry name" value="TonB-dep_rcpt-like"/>
</dbReference>
<dbReference type="InterPro" id="IPR012910">
    <property type="entry name" value="Plug_dom"/>
</dbReference>
<dbReference type="NCBIfam" id="TIGR04057">
    <property type="entry name" value="SusC_RagA_signa"/>
    <property type="match status" value="1"/>
</dbReference>
<evidence type="ECO:0000313" key="9">
    <source>
        <dbReference type="EMBL" id="OQP38870.1"/>
    </source>
</evidence>
<comment type="caution">
    <text evidence="9">The sequence shown here is derived from an EMBL/GenBank/DDBJ whole genome shotgun (WGS) entry which is preliminary data.</text>
</comment>
<keyword evidence="2 7" id="KW-0813">Transport</keyword>
<dbReference type="Gene3D" id="2.170.130.10">
    <property type="entry name" value="TonB-dependent receptor, plug domain"/>
    <property type="match status" value="1"/>
</dbReference>
<evidence type="ECO:0000259" key="8">
    <source>
        <dbReference type="Pfam" id="PF07715"/>
    </source>
</evidence>
<evidence type="ECO:0000256" key="3">
    <source>
        <dbReference type="ARBA" id="ARBA00022452"/>
    </source>
</evidence>
<dbReference type="NCBIfam" id="TIGR04056">
    <property type="entry name" value="OMP_RagA_SusC"/>
    <property type="match status" value="1"/>
</dbReference>
<dbReference type="STRING" id="354355.SAMN05660816_02528"/>
<dbReference type="Gene3D" id="2.40.170.20">
    <property type="entry name" value="TonB-dependent receptor, beta-barrel domain"/>
    <property type="match status" value="1"/>
</dbReference>
<dbReference type="Proteomes" id="UP000192610">
    <property type="component" value="Unassembled WGS sequence"/>
</dbReference>
<organism evidence="9 10">
    <name type="scientific">Niastella yeongjuensis</name>
    <dbReference type="NCBI Taxonomy" id="354355"/>
    <lineage>
        <taxon>Bacteria</taxon>
        <taxon>Pseudomonadati</taxon>
        <taxon>Bacteroidota</taxon>
        <taxon>Chitinophagia</taxon>
        <taxon>Chitinophagales</taxon>
        <taxon>Chitinophagaceae</taxon>
        <taxon>Niastella</taxon>
    </lineage>
</organism>
<comment type="similarity">
    <text evidence="7">Belongs to the TonB-dependent receptor family.</text>
</comment>
<evidence type="ECO:0000256" key="2">
    <source>
        <dbReference type="ARBA" id="ARBA00022448"/>
    </source>
</evidence>
<gene>
    <name evidence="9" type="ORF">A4H97_19370</name>
</gene>
<dbReference type="InterPro" id="IPR023997">
    <property type="entry name" value="TonB-dep_OMP_SusC/RagA_CS"/>
</dbReference>
<dbReference type="GO" id="GO:0009279">
    <property type="term" value="C:cell outer membrane"/>
    <property type="evidence" value="ECO:0007669"/>
    <property type="project" value="UniProtKB-SubCell"/>
</dbReference>
<dbReference type="Pfam" id="PF07715">
    <property type="entry name" value="Plug"/>
    <property type="match status" value="1"/>
</dbReference>
<name>A0A1V9DYE9_9BACT</name>
<dbReference type="InterPro" id="IPR023996">
    <property type="entry name" value="TonB-dep_OMP_SusC/RagA"/>
</dbReference>
<evidence type="ECO:0000256" key="4">
    <source>
        <dbReference type="ARBA" id="ARBA00022692"/>
    </source>
</evidence>
<dbReference type="AlphaFoldDB" id="A0A1V9DYE9"/>
<dbReference type="EMBL" id="LVXG01000082">
    <property type="protein sequence ID" value="OQP38870.1"/>
    <property type="molecule type" value="Genomic_DNA"/>
</dbReference>
<keyword evidence="5 7" id="KW-0472">Membrane</keyword>
<sequence>MKNLRPGIGIRALFCLKLSLALILIFCLQAAAKGYSQTDPRITFTVKDAKISEALLTIERKSSFRIIYSEFDLPATSHITLSVKNELLSEVLKKMLSVYKLKFRILENKAVIISQEQANNRVDQISQVTEQLPAVITVNGKVTDSKGQPLANVSVKVKDSQLGTLTDDQGNFNLRFPDELPHALIISSVGFASQEIKVKDGQTLSIVLETAAGDLNEVVIVGYGKQKRNAVTSSISSVKGEAITKAPVANISNTLGGRVSGVLSRQSSGAPGEDNDQINIRGIGTTGNASPLVIVNGIPMDYNQLNPNEIETITVLKDAAAVAPYGLAGANGVILVTTKRGKEGKFSLNYDGYYGYQKTANMPTFLDAYGYASMLNEANLNSGNPAAYTPEQLQKYKDGSDPDHFPNTDWVKRIISPSSPITRHSLSLTGGAEKVRFYANLGYLFQEGVVSPIYFKRYNATVNIDANVTNTTIASFDLNGSLSNRNNPSGASGSSIYSNITEYPPILPLQFSNGLPAHELLPQIYESGYNRENLKNLNAKLTIEQKIPFVKGLSLKGAFAWFGGDTTDKIWTKPVTFYGLDATNQYIPKTAGPATGSTLYQGLTQLQRTVLQGYITYDRTFGKHAVNALAVYEKQDATLANFSAKRGAYSVNLDELSSGSSNKNDYDNNGFSGRSAQVGYVYQVNYGYNNKYLVGFSGRYNGHYYFAPGKRFAFFPAASVGWVLSEENFIRDQFNWINNLKVRASYGKAGNLAGNPFQYLTSYGLRNSYVFGSTTPTQVQGVYENAQANPNITWETAKKANIGLDALLWKGKLGFTIDVFSERRTDMLIKPNAVVPVEYGIDISQQNAGIMENKGIELSVNTAHSFSNGIKLDAAFNFSYARNKLIQTFESASTYNNPNTRTTGRPYKAQFGLQGLGLFQQSDFEADGKTLKTGIPKPTFGPVYPGDIRYADLAGAPDADGKPTGPDGKIDINDYTMIGQPLFPQIIYGLNLNVSWKGFDLSTLWQGAGKASLYLNNELAFPFYNGAKVFTEQTDYWTPENTGAKYPRLTSNPSTNSTQASSFWIRSGNYLRLKTAELGYSLPASVMRMLKIRSVRVFVSGQNLFTFSKFNYLDPELGSDRGRYYFQQKVYSFGMNVGF</sequence>
<keyword evidence="10" id="KW-1185">Reference proteome</keyword>
<dbReference type="InterPro" id="IPR037066">
    <property type="entry name" value="Plug_dom_sf"/>
</dbReference>
<dbReference type="RefSeq" id="WP_081204881.1">
    <property type="nucleotide sequence ID" value="NZ_FOCZ01000004.1"/>
</dbReference>
<dbReference type="Pfam" id="PF13715">
    <property type="entry name" value="CarbopepD_reg_2"/>
    <property type="match status" value="1"/>
</dbReference>
<evidence type="ECO:0000313" key="10">
    <source>
        <dbReference type="Proteomes" id="UP000192610"/>
    </source>
</evidence>
<dbReference type="PROSITE" id="PS52016">
    <property type="entry name" value="TONB_DEPENDENT_REC_3"/>
    <property type="match status" value="1"/>
</dbReference>
<keyword evidence="4 7" id="KW-0812">Transmembrane</keyword>
<evidence type="ECO:0000256" key="1">
    <source>
        <dbReference type="ARBA" id="ARBA00004571"/>
    </source>
</evidence>
<dbReference type="OrthoDB" id="601301at2"/>
<evidence type="ECO:0000256" key="7">
    <source>
        <dbReference type="PROSITE-ProRule" id="PRU01360"/>
    </source>
</evidence>
<proteinExistence type="inferred from homology"/>
<dbReference type="SUPFAM" id="SSF56935">
    <property type="entry name" value="Porins"/>
    <property type="match status" value="1"/>
</dbReference>
<reference evidence="10" key="1">
    <citation type="submission" date="2016-04" db="EMBL/GenBank/DDBJ databases">
        <authorList>
            <person name="Chen L."/>
            <person name="Zhuang W."/>
            <person name="Wang G."/>
        </authorList>
    </citation>
    <scope>NUCLEOTIDE SEQUENCE [LARGE SCALE GENOMIC DNA]</scope>
    <source>
        <strain evidence="10">17621</strain>
    </source>
</reference>
<protein>
    <recommendedName>
        <fullName evidence="8">TonB-dependent receptor plug domain-containing protein</fullName>
    </recommendedName>
</protein>
<keyword evidence="6 7" id="KW-0998">Cell outer membrane</keyword>
<accession>A0A1V9DYE9</accession>